<dbReference type="Proteomes" id="UP000244811">
    <property type="component" value="Chromosome 1"/>
</dbReference>
<sequence length="712" mass="81232">MSNGKDYYHYIPQYDIQDCMNNGVDTQNSSKHPVYKNIPYYNNEIKSLMDKAESYTDNVDDLYYKDKCQNSVNIDSNLIYNDGYPSYRMVNSPNPRIVELTSNNTASSSSSSSSGTARNETTVASEIAKFTEAIRELTSRLPAPPSSDLLRSVHPTLAVKLQLTYLKAYIQNQQLLLDLKSKLDLGYGGNDYTKYSSNTGFDPEFYSSGDQRPVVEFRMPYPQLASPALTSEPNLCNGQMNYAYDVEPVDYIQNSQLNQINCPQLTNYPNFYYPLVQQPNYGLPQLANQPKTNYPQLTDYPQITDAQNYQYSNGNAAYDKKSFESKYNKKSKRDDKSTENPALLLPDDYKDRVKYNSAKNSFVSVYHNSLGIRKRKSFSINKFGTHNALKLAMDFSNQPYLKTSKSTLNRLSGSDTRATEAESQTITLAHKERVLVKKVCEHALSVSPKTCEDFELFELALSMDRVRGLVYSLGANLWMCIYYKDTRRHFQCYKVEEHGFMMSYQMGRSFFDNNPKIMRSKLSGVLSYWLDPVPTKTLVIIFKVGTNSVIDFSIEDRNTIVVKGSSPRGNGRNGSGGSSRSKSQKLSSDSQIYIGRFEVDLYGGFLQAKKASQDWFAHVKNSHFSGMIDWSRRYRTATENGENFIVDDSIHESAQIFRLGFMYYDHSHKMWVVVNKSHHFFFSADELGHLESKKQALTLRQQHIVATKINAI</sequence>
<protein>
    <recommendedName>
        <fullName evidence="4">AP2/ERF domain-containing protein</fullName>
    </recommendedName>
</protein>
<evidence type="ECO:0000256" key="1">
    <source>
        <dbReference type="SAM" id="MobiDB-lite"/>
    </source>
</evidence>
<feature type="region of interest" description="Disordered" evidence="1">
    <location>
        <begin position="323"/>
        <end position="343"/>
    </location>
</feature>
<name>A0A976M9W9_THEOR</name>
<organism evidence="2 3">
    <name type="scientific">Theileria orientalis</name>
    <dbReference type="NCBI Taxonomy" id="68886"/>
    <lineage>
        <taxon>Eukaryota</taxon>
        <taxon>Sar</taxon>
        <taxon>Alveolata</taxon>
        <taxon>Apicomplexa</taxon>
        <taxon>Aconoidasida</taxon>
        <taxon>Piroplasmida</taxon>
        <taxon>Theileriidae</taxon>
        <taxon>Theileria</taxon>
    </lineage>
</organism>
<evidence type="ECO:0008006" key="4">
    <source>
        <dbReference type="Google" id="ProtNLM"/>
    </source>
</evidence>
<reference evidence="2" key="1">
    <citation type="submission" date="2022-07" db="EMBL/GenBank/DDBJ databases">
        <title>Evaluation of T. orientalis genome assembly methods using nanopore sequencing and analysis of variation between genomes.</title>
        <authorList>
            <person name="Yam J."/>
            <person name="Micallef M.L."/>
            <person name="Liu M."/>
            <person name="Djordjevic S.P."/>
            <person name="Bogema D.R."/>
            <person name="Jenkins C."/>
        </authorList>
    </citation>
    <scope>NUCLEOTIDE SEQUENCE</scope>
    <source>
        <strain evidence="2">Goon Nure</strain>
    </source>
</reference>
<accession>A0A976M9W9</accession>
<feature type="region of interest" description="Disordered" evidence="1">
    <location>
        <begin position="99"/>
        <end position="121"/>
    </location>
</feature>
<gene>
    <name evidence="2" type="ORF">MACK_000408</name>
</gene>
<dbReference type="EMBL" id="CP056069">
    <property type="protein sequence ID" value="UKK00336.2"/>
    <property type="molecule type" value="Genomic_DNA"/>
</dbReference>
<feature type="region of interest" description="Disordered" evidence="1">
    <location>
        <begin position="563"/>
        <end position="587"/>
    </location>
</feature>
<evidence type="ECO:0000313" key="3">
    <source>
        <dbReference type="Proteomes" id="UP000244811"/>
    </source>
</evidence>
<proteinExistence type="predicted"/>
<feature type="compositionally biased region" description="Basic and acidic residues" evidence="1">
    <location>
        <begin position="323"/>
        <end position="338"/>
    </location>
</feature>
<dbReference type="AlphaFoldDB" id="A0A976M9W9"/>
<evidence type="ECO:0000313" key="2">
    <source>
        <dbReference type="EMBL" id="UKK00336.2"/>
    </source>
</evidence>
<feature type="compositionally biased region" description="Low complexity" evidence="1">
    <location>
        <begin position="578"/>
        <end position="587"/>
    </location>
</feature>